<proteinExistence type="predicted"/>
<evidence type="ECO:0000259" key="1">
    <source>
        <dbReference type="PROSITE" id="PS50943"/>
    </source>
</evidence>
<dbReference type="AlphaFoldDB" id="A0A3G8M385"/>
<protein>
    <submittedName>
        <fullName evidence="2">XRE family transcriptional regulator</fullName>
    </submittedName>
</protein>
<evidence type="ECO:0000313" key="2">
    <source>
        <dbReference type="EMBL" id="AZG75388.1"/>
    </source>
</evidence>
<accession>A0A3G8M385</accession>
<dbReference type="EMBL" id="CP034086">
    <property type="protein sequence ID" value="AZG75388.1"/>
    <property type="molecule type" value="Genomic_DNA"/>
</dbReference>
<name>A0A3G8M385_9HYPH</name>
<dbReference type="GO" id="GO:0003677">
    <property type="term" value="F:DNA binding"/>
    <property type="evidence" value="ECO:0007669"/>
    <property type="project" value="InterPro"/>
</dbReference>
<gene>
    <name evidence="2" type="ORF">EHO51_00735</name>
</gene>
<organism evidence="2 3">
    <name type="scientific">Methylocystis rosea</name>
    <dbReference type="NCBI Taxonomy" id="173366"/>
    <lineage>
        <taxon>Bacteria</taxon>
        <taxon>Pseudomonadati</taxon>
        <taxon>Pseudomonadota</taxon>
        <taxon>Alphaproteobacteria</taxon>
        <taxon>Hyphomicrobiales</taxon>
        <taxon>Methylocystaceae</taxon>
        <taxon>Methylocystis</taxon>
    </lineage>
</organism>
<dbReference type="Proteomes" id="UP000273982">
    <property type="component" value="Chromosome"/>
</dbReference>
<dbReference type="PROSITE" id="PS50943">
    <property type="entry name" value="HTH_CROC1"/>
    <property type="match status" value="1"/>
</dbReference>
<sequence length="96" mass="10724">MTEDSLAPKAPLEDHLLKAQLVRKIEALLKERGLKQVQAAKLFGVKQPDVSKLLHGDFRQFSLERLMRFLVALGQDVEIVVKPHHESAKSATLSIA</sequence>
<dbReference type="SUPFAM" id="SSF47413">
    <property type="entry name" value="lambda repressor-like DNA-binding domains"/>
    <property type="match status" value="1"/>
</dbReference>
<reference evidence="2 3" key="1">
    <citation type="submission" date="2018-11" db="EMBL/GenBank/DDBJ databases">
        <title>Genome squencing of methanotrophic bacteria isolated from alkaline groundwater in Korea.</title>
        <authorList>
            <person name="Nguyen L.N."/>
        </authorList>
    </citation>
    <scope>NUCLEOTIDE SEQUENCE [LARGE SCALE GENOMIC DNA]</scope>
    <source>
        <strain evidence="2 3">GW6</strain>
    </source>
</reference>
<dbReference type="CDD" id="cd00093">
    <property type="entry name" value="HTH_XRE"/>
    <property type="match status" value="1"/>
</dbReference>
<dbReference type="Gene3D" id="1.10.260.40">
    <property type="entry name" value="lambda repressor-like DNA-binding domains"/>
    <property type="match status" value="1"/>
</dbReference>
<dbReference type="InterPro" id="IPR010982">
    <property type="entry name" value="Lambda_DNA-bd_dom_sf"/>
</dbReference>
<dbReference type="InterPro" id="IPR001387">
    <property type="entry name" value="Cro/C1-type_HTH"/>
</dbReference>
<dbReference type="Pfam" id="PF13744">
    <property type="entry name" value="HTH_37"/>
    <property type="match status" value="1"/>
</dbReference>
<dbReference type="InterPro" id="IPR039554">
    <property type="entry name" value="HigA2-like_HTH"/>
</dbReference>
<feature type="domain" description="HTH cro/C1-type" evidence="1">
    <location>
        <begin position="25"/>
        <end position="80"/>
    </location>
</feature>
<evidence type="ECO:0000313" key="3">
    <source>
        <dbReference type="Proteomes" id="UP000273982"/>
    </source>
</evidence>
<dbReference type="RefSeq" id="WP_124737278.1">
    <property type="nucleotide sequence ID" value="NZ_CP034086.1"/>
</dbReference>
<dbReference type="KEGG" id="mros:EHO51_00735"/>
<dbReference type="SMART" id="SM00530">
    <property type="entry name" value="HTH_XRE"/>
    <property type="match status" value="1"/>
</dbReference>